<accession>A0A556ATN3</accession>
<name>A0A556ATN3_9BURK</name>
<dbReference type="Proteomes" id="UP000318405">
    <property type="component" value="Unassembled WGS sequence"/>
</dbReference>
<dbReference type="PROSITE" id="PS00455">
    <property type="entry name" value="AMP_BINDING"/>
    <property type="match status" value="1"/>
</dbReference>
<dbReference type="GO" id="GO:0016878">
    <property type="term" value="F:acid-thiol ligase activity"/>
    <property type="evidence" value="ECO:0007669"/>
    <property type="project" value="UniProtKB-ARBA"/>
</dbReference>
<evidence type="ECO:0000313" key="3">
    <source>
        <dbReference type="EMBL" id="TSH96311.1"/>
    </source>
</evidence>
<dbReference type="InterPro" id="IPR020845">
    <property type="entry name" value="AMP-binding_CS"/>
</dbReference>
<dbReference type="PANTHER" id="PTHR43767:SF1">
    <property type="entry name" value="NONRIBOSOMAL PEPTIDE SYNTHASE PES1 (EUROFUNG)-RELATED"/>
    <property type="match status" value="1"/>
</dbReference>
<dbReference type="OrthoDB" id="9766486at2"/>
<dbReference type="Gene3D" id="3.40.50.12780">
    <property type="entry name" value="N-terminal domain of ligase-like"/>
    <property type="match status" value="1"/>
</dbReference>
<dbReference type="InterPro" id="IPR050237">
    <property type="entry name" value="ATP-dep_AMP-bd_enzyme"/>
</dbReference>
<dbReference type="InterPro" id="IPR042099">
    <property type="entry name" value="ANL_N_sf"/>
</dbReference>
<dbReference type="InterPro" id="IPR045851">
    <property type="entry name" value="AMP-bd_C_sf"/>
</dbReference>
<reference evidence="3 4" key="1">
    <citation type="submission" date="2019-07" db="EMBL/GenBank/DDBJ databases">
        <title>Qingshengfaniella alkalisoli gen. nov., sp. nov., isolated from saline soil.</title>
        <authorList>
            <person name="Xu L."/>
            <person name="Huang X.-X."/>
            <person name="Sun J.-Q."/>
        </authorList>
    </citation>
    <scope>NUCLEOTIDE SEQUENCE [LARGE SCALE GENOMIC DNA]</scope>
    <source>
        <strain evidence="3 4">DSM 27279</strain>
    </source>
</reference>
<dbReference type="Pfam" id="PF13193">
    <property type="entry name" value="AMP-binding_C"/>
    <property type="match status" value="1"/>
</dbReference>
<gene>
    <name evidence="3" type="ORF">FOZ76_09550</name>
</gene>
<keyword evidence="3" id="KW-0436">Ligase</keyword>
<dbReference type="Pfam" id="PF00501">
    <property type="entry name" value="AMP-binding"/>
    <property type="match status" value="1"/>
</dbReference>
<proteinExistence type="predicted"/>
<dbReference type="AlphaFoldDB" id="A0A556ATN3"/>
<evidence type="ECO:0000313" key="4">
    <source>
        <dbReference type="Proteomes" id="UP000318405"/>
    </source>
</evidence>
<dbReference type="EMBL" id="VLTJ01000017">
    <property type="protein sequence ID" value="TSH96311.1"/>
    <property type="molecule type" value="Genomic_DNA"/>
</dbReference>
<dbReference type="SUPFAM" id="SSF56801">
    <property type="entry name" value="Acetyl-CoA synthetase-like"/>
    <property type="match status" value="1"/>
</dbReference>
<sequence>MITDSLYRLAERQPDAPALVFEQRQYDYRELADLVSVTAARLHAHGVRPGAHVALMCGNRPAFLACWLALGELGAVCVPLNTSLVGDGFLYTLTQSQASLLIAEPALLATRADLLAQAAARLPILQVDDTFECPPSEPTRRWQRPTAADSDLNSILFTSGTTGLPKGVALSHGVYTAAGEDMVRSLDMTANDRVLVFLPLFHANPQMYAVASVLSCGATLILLPRFSASRFFDDAIRHRATGFTFVGTVLSILEKQHPGPQHGHELAWCVGGGAPAPVWEAIESRFGIAVRELYGMTETGGWVSMNTARSSRFGSVGKARDGIRLTIRDDAGRVLGAGAKGEIVARAERPDVFFSCYWRNPEATAATLKDGWLHTADRGYLDNDGFLYFDGRQKELIRRGGEMISPVEIEQQLLKHAQVRDCAVAGVADAIMGEELRAYIVADGSPDAHALRDFLLTRLPAYMAPRYVSFVPRIPKTETQKIQRHLLAELQADCIDLASGPVQPAKETRA</sequence>
<dbReference type="Gene3D" id="3.30.300.30">
    <property type="match status" value="1"/>
</dbReference>
<comment type="caution">
    <text evidence="3">The sequence shown here is derived from an EMBL/GenBank/DDBJ whole genome shotgun (WGS) entry which is preliminary data.</text>
</comment>
<keyword evidence="4" id="KW-1185">Reference proteome</keyword>
<dbReference type="InterPro" id="IPR025110">
    <property type="entry name" value="AMP-bd_C"/>
</dbReference>
<protein>
    <submittedName>
        <fullName evidence="3">ATP-dependent acyl-CoA ligase</fullName>
    </submittedName>
</protein>
<dbReference type="RefSeq" id="WP_143947925.1">
    <property type="nucleotide sequence ID" value="NZ_BAABMB010000002.1"/>
</dbReference>
<evidence type="ECO:0000259" key="1">
    <source>
        <dbReference type="Pfam" id="PF00501"/>
    </source>
</evidence>
<organism evidence="3 4">
    <name type="scientific">Verticiella sediminum</name>
    <dbReference type="NCBI Taxonomy" id="1247510"/>
    <lineage>
        <taxon>Bacteria</taxon>
        <taxon>Pseudomonadati</taxon>
        <taxon>Pseudomonadota</taxon>
        <taxon>Betaproteobacteria</taxon>
        <taxon>Burkholderiales</taxon>
        <taxon>Alcaligenaceae</taxon>
        <taxon>Verticiella</taxon>
    </lineage>
</organism>
<dbReference type="InterPro" id="IPR000873">
    <property type="entry name" value="AMP-dep_synth/lig_dom"/>
</dbReference>
<dbReference type="PANTHER" id="PTHR43767">
    <property type="entry name" value="LONG-CHAIN-FATTY-ACID--COA LIGASE"/>
    <property type="match status" value="1"/>
</dbReference>
<feature type="domain" description="AMP-dependent synthetase/ligase" evidence="1">
    <location>
        <begin position="9"/>
        <end position="348"/>
    </location>
</feature>
<evidence type="ECO:0000259" key="2">
    <source>
        <dbReference type="Pfam" id="PF13193"/>
    </source>
</evidence>
<feature type="domain" description="AMP-binding enzyme C-terminal" evidence="2">
    <location>
        <begin position="408"/>
        <end position="481"/>
    </location>
</feature>